<evidence type="ECO:0000313" key="2">
    <source>
        <dbReference type="EMBL" id="TIC60384.1"/>
    </source>
</evidence>
<dbReference type="Proteomes" id="UP000309601">
    <property type="component" value="Unassembled WGS sequence"/>
</dbReference>
<proteinExistence type="predicted"/>
<name>A0AB38MRG7_9BASI</name>
<evidence type="ECO:0008006" key="4">
    <source>
        <dbReference type="Google" id="ProtNLM"/>
    </source>
</evidence>
<gene>
    <name evidence="2" type="ORF">E3Q02_04317</name>
</gene>
<comment type="caution">
    <text evidence="2">The sequence shown here is derived from an EMBL/GenBank/DDBJ whole genome shotgun (WGS) entry which is preliminary data.</text>
</comment>
<evidence type="ECO:0000256" key="1">
    <source>
        <dbReference type="SAM" id="MobiDB-lite"/>
    </source>
</evidence>
<dbReference type="EMBL" id="SPRW01000089">
    <property type="protein sequence ID" value="TIC60384.1"/>
    <property type="molecule type" value="Genomic_DNA"/>
</dbReference>
<feature type="region of interest" description="Disordered" evidence="1">
    <location>
        <begin position="35"/>
        <end position="63"/>
    </location>
</feature>
<organism evidence="2 3">
    <name type="scientific">Wallemia mellicola</name>
    <dbReference type="NCBI Taxonomy" id="1708541"/>
    <lineage>
        <taxon>Eukaryota</taxon>
        <taxon>Fungi</taxon>
        <taxon>Dikarya</taxon>
        <taxon>Basidiomycota</taxon>
        <taxon>Wallemiomycotina</taxon>
        <taxon>Wallemiomycetes</taxon>
        <taxon>Wallemiales</taxon>
        <taxon>Wallemiaceae</taxon>
        <taxon>Wallemia</taxon>
    </lineage>
</organism>
<protein>
    <recommendedName>
        <fullName evidence="4">THO1-MOS11 C-terminal domain-containing protein</fullName>
    </recommendedName>
</protein>
<evidence type="ECO:0000313" key="3">
    <source>
        <dbReference type="Proteomes" id="UP000309601"/>
    </source>
</evidence>
<accession>A0AB38MRG7</accession>
<dbReference type="AlphaFoldDB" id="A0AB38MRG7"/>
<sequence>MGFKVFEEEESVENTQQPTAINKQTLNVLGTRNIQKSSSAPSKLENVATEKVQRGPKVNAPDAAALPPKKQIAQLKKSSIKKTEGMSADEIRRLRRAELLRKQGVLSDTKKSSFSL</sequence>
<reference evidence="2 3" key="1">
    <citation type="submission" date="2019-03" db="EMBL/GenBank/DDBJ databases">
        <title>Sequencing 25 genomes of Wallemia mellicola.</title>
        <authorList>
            <person name="Gostincar C."/>
        </authorList>
    </citation>
    <scope>NUCLEOTIDE SEQUENCE [LARGE SCALE GENOMIC DNA]</scope>
    <source>
        <strain evidence="2 3">EXF-1274</strain>
    </source>
</reference>